<dbReference type="Proteomes" id="UP000231878">
    <property type="component" value="Unassembled WGS sequence"/>
</dbReference>
<name>A0AAX0TZV5_BURPE</name>
<evidence type="ECO:0000313" key="2">
    <source>
        <dbReference type="Proteomes" id="UP000231878"/>
    </source>
</evidence>
<dbReference type="EMBL" id="PHRB01000073">
    <property type="protein sequence ID" value="PJO61589.1"/>
    <property type="molecule type" value="Genomic_DNA"/>
</dbReference>
<proteinExistence type="predicted"/>
<accession>A0AAX0TZV5</accession>
<protein>
    <submittedName>
        <fullName evidence="1">Uncharacterized protein</fullName>
    </submittedName>
</protein>
<reference evidence="1 2" key="1">
    <citation type="submission" date="2017-11" db="EMBL/GenBank/DDBJ databases">
        <title>Molecular characterization of Burkholderia pseudomallei and closely related isolates from Vietnam.</title>
        <authorList>
            <person name="Ustinov D.V."/>
            <person name="Antonov A.S."/>
            <person name="Avdusheva E.F."/>
            <person name="Shpak I.M."/>
            <person name="Zakharova I.B."/>
            <person name="Thi L.A."/>
            <person name="Teteryatnikova N."/>
            <person name="Lopasteyskaya Y.A."/>
            <person name="Kuzyutina J.A."/>
            <person name="Ngo T.N."/>
            <person name="Victorov D.V."/>
        </authorList>
    </citation>
    <scope>NUCLEOTIDE SEQUENCE [LARGE SCALE GENOMIC DNA]</scope>
    <source>
        <strain evidence="1 2">V1512</strain>
    </source>
</reference>
<evidence type="ECO:0000313" key="1">
    <source>
        <dbReference type="EMBL" id="PJO61589.1"/>
    </source>
</evidence>
<comment type="caution">
    <text evidence="1">The sequence shown here is derived from an EMBL/GenBank/DDBJ whole genome shotgun (WGS) entry which is preliminary data.</text>
</comment>
<gene>
    <name evidence="1" type="ORF">CWD88_35670</name>
</gene>
<dbReference type="AlphaFoldDB" id="A0AAX0TZV5"/>
<sequence length="95" mass="10853">MQMSEPIRITSLATIGEILQNRPTINRLILKQVGESTWEIIKHDGERPNNLHQVAERSGGKFAYERNVKRGFEALSGYDIDSDEQIKVVYRLPAD</sequence>
<organism evidence="1 2">
    <name type="scientific">Burkholderia pseudomallei</name>
    <name type="common">Pseudomonas pseudomallei</name>
    <dbReference type="NCBI Taxonomy" id="28450"/>
    <lineage>
        <taxon>Bacteria</taxon>
        <taxon>Pseudomonadati</taxon>
        <taxon>Pseudomonadota</taxon>
        <taxon>Betaproteobacteria</taxon>
        <taxon>Burkholderiales</taxon>
        <taxon>Burkholderiaceae</taxon>
        <taxon>Burkholderia</taxon>
        <taxon>pseudomallei group</taxon>
    </lineage>
</organism>